<keyword evidence="2" id="KW-1185">Reference proteome</keyword>
<evidence type="ECO:0000313" key="1">
    <source>
        <dbReference type="EMBL" id="SDM06777.1"/>
    </source>
</evidence>
<dbReference type="STRING" id="990371.SAMN05421813_105147"/>
<dbReference type="AlphaFoldDB" id="A0A1G9Q8I7"/>
<name>A0A1G9Q8I7_9SPHI</name>
<dbReference type="OrthoDB" id="666576at2"/>
<proteinExistence type="predicted"/>
<reference evidence="2" key="1">
    <citation type="submission" date="2016-10" db="EMBL/GenBank/DDBJ databases">
        <authorList>
            <person name="Varghese N."/>
            <person name="Submissions S."/>
        </authorList>
    </citation>
    <scope>NUCLEOTIDE SEQUENCE [LARGE SCALE GENOMIC DNA]</scope>
    <source>
        <strain evidence="2">DSM 24536</strain>
    </source>
</reference>
<evidence type="ECO:0000313" key="2">
    <source>
        <dbReference type="Proteomes" id="UP000199226"/>
    </source>
</evidence>
<evidence type="ECO:0008006" key="3">
    <source>
        <dbReference type="Google" id="ProtNLM"/>
    </source>
</evidence>
<dbReference type="Proteomes" id="UP000199226">
    <property type="component" value="Unassembled WGS sequence"/>
</dbReference>
<dbReference type="EMBL" id="FNHH01000005">
    <property type="protein sequence ID" value="SDM06777.1"/>
    <property type="molecule type" value="Genomic_DNA"/>
</dbReference>
<protein>
    <recommendedName>
        <fullName evidence="3">Metal binding domain of Ada</fullName>
    </recommendedName>
</protein>
<organism evidence="1 2">
    <name type="scientific">Daejeonella rubra</name>
    <dbReference type="NCBI Taxonomy" id="990371"/>
    <lineage>
        <taxon>Bacteria</taxon>
        <taxon>Pseudomonadati</taxon>
        <taxon>Bacteroidota</taxon>
        <taxon>Sphingobacteriia</taxon>
        <taxon>Sphingobacteriales</taxon>
        <taxon>Sphingobacteriaceae</taxon>
        <taxon>Daejeonella</taxon>
    </lineage>
</organism>
<sequence length="86" mass="9438">MLRYIGGLVLFAVFILSVNSLIADPASGYKVFPNDLYKVQETVVYVTNTGTKYHKSSCRYLNQSKIKTTLKKAMAAGNGACKVCKP</sequence>
<dbReference type="RefSeq" id="WP_090701568.1">
    <property type="nucleotide sequence ID" value="NZ_FNHH01000005.1"/>
</dbReference>
<accession>A0A1G9Q8I7</accession>
<gene>
    <name evidence="1" type="ORF">SAMN05421813_105147</name>
</gene>